<feature type="compositionally biased region" description="Basic and acidic residues" evidence="1">
    <location>
        <begin position="269"/>
        <end position="288"/>
    </location>
</feature>
<reference evidence="3" key="1">
    <citation type="submission" date="2023-03" db="EMBL/GenBank/DDBJ databases">
        <authorList>
            <person name="Steffen K."/>
            <person name="Cardenas P."/>
        </authorList>
    </citation>
    <scope>NUCLEOTIDE SEQUENCE</scope>
</reference>
<feature type="region of interest" description="Disordered" evidence="1">
    <location>
        <begin position="24"/>
        <end position="83"/>
    </location>
</feature>
<accession>A0AA35RH87</accession>
<comment type="caution">
    <text evidence="3">The sequence shown here is derived from an EMBL/GenBank/DDBJ whole genome shotgun (WGS) entry which is preliminary data.</text>
</comment>
<evidence type="ECO:0000313" key="4">
    <source>
        <dbReference type="Proteomes" id="UP001174909"/>
    </source>
</evidence>
<protein>
    <submittedName>
        <fullName evidence="3">Leukocyte receptor cluster member 1</fullName>
    </submittedName>
</protein>
<dbReference type="Pfam" id="PF10197">
    <property type="entry name" value="Cir_N"/>
    <property type="match status" value="1"/>
</dbReference>
<dbReference type="InterPro" id="IPR019339">
    <property type="entry name" value="CIR_N_dom"/>
</dbReference>
<dbReference type="PANTHER" id="PTHR22093">
    <property type="entry name" value="LEUKOCYTE RECEPTOR CLUSTER LRC MEMBER 1"/>
    <property type="match status" value="1"/>
</dbReference>
<feature type="compositionally biased region" description="Low complexity" evidence="1">
    <location>
        <begin position="198"/>
        <end position="219"/>
    </location>
</feature>
<dbReference type="AlphaFoldDB" id="A0AA35RH87"/>
<feature type="compositionally biased region" description="Basic and acidic residues" evidence="1">
    <location>
        <begin position="153"/>
        <end position="168"/>
    </location>
</feature>
<feature type="compositionally biased region" description="Basic and acidic residues" evidence="1">
    <location>
        <begin position="220"/>
        <end position="232"/>
    </location>
</feature>
<dbReference type="InterPro" id="IPR039875">
    <property type="entry name" value="LENG1-like"/>
</dbReference>
<dbReference type="PANTHER" id="PTHR22093:SF0">
    <property type="entry name" value="LEUKOCYTE RECEPTOR CLUSTER MEMBER 1"/>
    <property type="match status" value="1"/>
</dbReference>
<organism evidence="3 4">
    <name type="scientific">Geodia barretti</name>
    <name type="common">Barrett's horny sponge</name>
    <dbReference type="NCBI Taxonomy" id="519541"/>
    <lineage>
        <taxon>Eukaryota</taxon>
        <taxon>Metazoa</taxon>
        <taxon>Porifera</taxon>
        <taxon>Demospongiae</taxon>
        <taxon>Heteroscleromorpha</taxon>
        <taxon>Tetractinellida</taxon>
        <taxon>Astrophorina</taxon>
        <taxon>Geodiidae</taxon>
        <taxon>Geodia</taxon>
    </lineage>
</organism>
<proteinExistence type="predicted"/>
<feature type="region of interest" description="Disordered" evidence="1">
    <location>
        <begin position="198"/>
        <end position="328"/>
    </location>
</feature>
<feature type="region of interest" description="Disordered" evidence="1">
    <location>
        <begin position="143"/>
        <end position="168"/>
    </location>
</feature>
<evidence type="ECO:0000313" key="3">
    <source>
        <dbReference type="EMBL" id="CAI8010281.1"/>
    </source>
</evidence>
<sequence>MNILPKKSWHVLNKDNIAKVRRDEAQARAEEEEKASRAAIAEQEARLGAMRKRAREKDGVEEEERGGGKERGRKEKREECSVTDASGHINFFTDLQKGIGLQVGNVEREKEMKQEQEKLEKRIGLLNYLVDKDKSDNVPWYVKSGRGGAGVEAEGRKSAKAEARKELQDPLLEMRGHLEAKRKREEVVGVVGGVVSGAGAVQGISHSSSQRGRLSSGKSEGYREGTSSDRHSEKHKSRGHKKKKSKREEKEEKKKEKKKKKGEGEDEIEKLRRERRKREDAERMRSEAVIRGLQGGGGNSLSQPEAVVEKGSGRYNSQFNPHLARQHK</sequence>
<feature type="compositionally biased region" description="Basic and acidic residues" evidence="1">
    <location>
        <begin position="24"/>
        <end position="36"/>
    </location>
</feature>
<dbReference type="Proteomes" id="UP001174909">
    <property type="component" value="Unassembled WGS sequence"/>
</dbReference>
<evidence type="ECO:0000259" key="2">
    <source>
        <dbReference type="SMART" id="SM01083"/>
    </source>
</evidence>
<keyword evidence="3" id="KW-0675">Receptor</keyword>
<name>A0AA35RH87_GEOBA</name>
<feature type="compositionally biased region" description="Basic and acidic residues" evidence="1">
    <location>
        <begin position="65"/>
        <end position="80"/>
    </location>
</feature>
<dbReference type="EMBL" id="CASHTH010001023">
    <property type="protein sequence ID" value="CAI8010281.1"/>
    <property type="molecule type" value="Genomic_DNA"/>
</dbReference>
<gene>
    <name evidence="3" type="ORF">GBAR_LOCUS6777</name>
</gene>
<feature type="compositionally biased region" description="Basic residues" evidence="1">
    <location>
        <begin position="233"/>
        <end position="245"/>
    </location>
</feature>
<feature type="domain" description="CBF1-interacting co-repressor CIR N-terminal" evidence="2">
    <location>
        <begin position="8"/>
        <end position="44"/>
    </location>
</feature>
<dbReference type="SMART" id="SM01083">
    <property type="entry name" value="Cir_N"/>
    <property type="match status" value="1"/>
</dbReference>
<keyword evidence="4" id="KW-1185">Reference proteome</keyword>
<evidence type="ECO:0000256" key="1">
    <source>
        <dbReference type="SAM" id="MobiDB-lite"/>
    </source>
</evidence>